<feature type="region of interest" description="Disordered" evidence="1">
    <location>
        <begin position="1"/>
        <end position="32"/>
    </location>
</feature>
<accession>A0A512BUX5</accession>
<gene>
    <name evidence="2" type="ORF">MAE02_34770</name>
</gene>
<dbReference type="EMBL" id="BJYU01000048">
    <property type="protein sequence ID" value="GEO15781.1"/>
    <property type="molecule type" value="Genomic_DNA"/>
</dbReference>
<feature type="region of interest" description="Disordered" evidence="1">
    <location>
        <begin position="97"/>
        <end position="148"/>
    </location>
</feature>
<evidence type="ECO:0000313" key="2">
    <source>
        <dbReference type="EMBL" id="GEO15781.1"/>
    </source>
</evidence>
<comment type="caution">
    <text evidence="2">The sequence shown here is derived from an EMBL/GenBank/DDBJ whole genome shotgun (WGS) entry which is preliminary data.</text>
</comment>
<keyword evidence="3" id="KW-1185">Reference proteome</keyword>
<feature type="compositionally biased region" description="Basic residues" evidence="1">
    <location>
        <begin position="126"/>
        <end position="137"/>
    </location>
</feature>
<reference evidence="2 3" key="1">
    <citation type="submission" date="2019-07" db="EMBL/GenBank/DDBJ databases">
        <title>Whole genome shotgun sequence of Microvirga aerophila NBRC 106136.</title>
        <authorList>
            <person name="Hosoyama A."/>
            <person name="Uohara A."/>
            <person name="Ohji S."/>
            <person name="Ichikawa N."/>
        </authorList>
    </citation>
    <scope>NUCLEOTIDE SEQUENCE [LARGE SCALE GENOMIC DNA]</scope>
    <source>
        <strain evidence="2 3">NBRC 106136</strain>
    </source>
</reference>
<dbReference type="AlphaFoldDB" id="A0A512BUX5"/>
<evidence type="ECO:0000256" key="1">
    <source>
        <dbReference type="SAM" id="MobiDB-lite"/>
    </source>
</evidence>
<proteinExistence type="predicted"/>
<sequence>MTSSKRMAANKANAQRSTGPRTVAGKSHSRLNASKHRLAVPISDIPELAEDVAQLARRIVENLGADESVHEAAVRVAEAAIDVLRARAAGSDLLNQLSLWEPEPQPSVSEGADGEQSTKGGDGRTRLKRPSGTRKGHGQTQEPTADLSVLITQLEKLERYERRSHSRRDKAIKVFEELREAAANVGANNVD</sequence>
<evidence type="ECO:0000313" key="3">
    <source>
        <dbReference type="Proteomes" id="UP000321085"/>
    </source>
</evidence>
<organism evidence="2 3">
    <name type="scientific">Microvirga aerophila</name>
    <dbReference type="NCBI Taxonomy" id="670291"/>
    <lineage>
        <taxon>Bacteria</taxon>
        <taxon>Pseudomonadati</taxon>
        <taxon>Pseudomonadota</taxon>
        <taxon>Alphaproteobacteria</taxon>
        <taxon>Hyphomicrobiales</taxon>
        <taxon>Methylobacteriaceae</taxon>
        <taxon>Microvirga</taxon>
    </lineage>
</organism>
<protein>
    <submittedName>
        <fullName evidence="2">Uncharacterized protein</fullName>
    </submittedName>
</protein>
<name>A0A512BUX5_9HYPH</name>
<dbReference type="Proteomes" id="UP000321085">
    <property type="component" value="Unassembled WGS sequence"/>
</dbReference>